<evidence type="ECO:0000313" key="3">
    <source>
        <dbReference type="Proteomes" id="UP000600565"/>
    </source>
</evidence>
<dbReference type="RefSeq" id="WP_191703021.1">
    <property type="nucleotide sequence ID" value="NZ_JACSPW010000003.1"/>
</dbReference>
<dbReference type="SUPFAM" id="SSF55729">
    <property type="entry name" value="Acyl-CoA N-acyltransferases (Nat)"/>
    <property type="match status" value="1"/>
</dbReference>
<dbReference type="InterPro" id="IPR017255">
    <property type="entry name" value="AcTrfase_GNAT_prd"/>
</dbReference>
<dbReference type="PANTHER" id="PTHR43415:SF3">
    <property type="entry name" value="GNAT-FAMILY ACETYLTRANSFERASE"/>
    <property type="match status" value="1"/>
</dbReference>
<dbReference type="InterPro" id="IPR016181">
    <property type="entry name" value="Acyl_CoA_acyltransferase"/>
</dbReference>
<protein>
    <submittedName>
        <fullName evidence="2">GNAT family N-acetyltransferase</fullName>
    </submittedName>
</protein>
<dbReference type="EMBL" id="JACSPW010000003">
    <property type="protein sequence ID" value="MBD8032422.1"/>
    <property type="molecule type" value="Genomic_DNA"/>
</dbReference>
<dbReference type="Gene3D" id="3.40.630.30">
    <property type="match status" value="1"/>
</dbReference>
<dbReference type="CDD" id="cd04301">
    <property type="entry name" value="NAT_SF"/>
    <property type="match status" value="1"/>
</dbReference>
<keyword evidence="3" id="KW-1185">Reference proteome</keyword>
<organism evidence="2 3">
    <name type="scientific">Solibacillus merdavium</name>
    <dbReference type="NCBI Taxonomy" id="2762218"/>
    <lineage>
        <taxon>Bacteria</taxon>
        <taxon>Bacillati</taxon>
        <taxon>Bacillota</taxon>
        <taxon>Bacilli</taxon>
        <taxon>Bacillales</taxon>
        <taxon>Caryophanaceae</taxon>
        <taxon>Solibacillus</taxon>
    </lineage>
</organism>
<name>A0ABR8XKH9_9BACL</name>
<proteinExistence type="predicted"/>
<evidence type="ECO:0000313" key="2">
    <source>
        <dbReference type="EMBL" id="MBD8032422.1"/>
    </source>
</evidence>
<comment type="caution">
    <text evidence="2">The sequence shown here is derived from an EMBL/GenBank/DDBJ whole genome shotgun (WGS) entry which is preliminary data.</text>
</comment>
<accession>A0ABR8XKH9</accession>
<dbReference type="InterPro" id="IPR000182">
    <property type="entry name" value="GNAT_dom"/>
</dbReference>
<reference evidence="2 3" key="1">
    <citation type="submission" date="2020-08" db="EMBL/GenBank/DDBJ databases">
        <title>A Genomic Blueprint of the Chicken Gut Microbiome.</title>
        <authorList>
            <person name="Gilroy R."/>
            <person name="Ravi A."/>
            <person name="Getino M."/>
            <person name="Pursley I."/>
            <person name="Horton D.L."/>
            <person name="Alikhan N.-F."/>
            <person name="Baker D."/>
            <person name="Gharbi K."/>
            <person name="Hall N."/>
            <person name="Watson M."/>
            <person name="Adriaenssens E.M."/>
            <person name="Foster-Nyarko E."/>
            <person name="Jarju S."/>
            <person name="Secka A."/>
            <person name="Antonio M."/>
            <person name="Oren A."/>
            <person name="Chaudhuri R."/>
            <person name="La Ragione R.M."/>
            <person name="Hildebrand F."/>
            <person name="Pallen M.J."/>
        </authorList>
    </citation>
    <scope>NUCLEOTIDE SEQUENCE [LARGE SCALE GENOMIC DNA]</scope>
    <source>
        <strain evidence="2 3">Sa1YVA6</strain>
    </source>
</reference>
<dbReference type="Pfam" id="PF00583">
    <property type="entry name" value="Acetyltransf_1"/>
    <property type="match status" value="1"/>
</dbReference>
<dbReference type="PROSITE" id="PS51186">
    <property type="entry name" value="GNAT"/>
    <property type="match status" value="1"/>
</dbReference>
<dbReference type="Proteomes" id="UP000600565">
    <property type="component" value="Unassembled WGS sequence"/>
</dbReference>
<dbReference type="PANTHER" id="PTHR43415">
    <property type="entry name" value="SPERMIDINE N(1)-ACETYLTRANSFERASE"/>
    <property type="match status" value="1"/>
</dbReference>
<gene>
    <name evidence="2" type="ORF">H9632_05025</name>
</gene>
<sequence>MLIRQAVESDATKIIPVMKDAEESGFMLYGPGERQMKEEPLIKFINTLNNTPKSGFFVAEDNEDILGYLLVKAENLSRTSHRAIIAIGVHSNSRGKGVGSKLFEHIINWGKQVQLHRLELTVIETNEHAIKLYKNMGFEIEGTKRDSLLIEEQYVNELYMAKIL</sequence>
<dbReference type="PIRSF" id="PIRSF037663">
    <property type="entry name" value="Acetyltransf_GNAT_prd"/>
    <property type="match status" value="1"/>
</dbReference>
<feature type="domain" description="N-acetyltransferase" evidence="1">
    <location>
        <begin position="1"/>
        <end position="164"/>
    </location>
</feature>
<evidence type="ECO:0000259" key="1">
    <source>
        <dbReference type="PROSITE" id="PS51186"/>
    </source>
</evidence>